<reference evidence="1 2" key="1">
    <citation type="submission" date="2013-09" db="EMBL/GenBank/DDBJ databases">
        <title>Corchorus capsularis genome sequencing.</title>
        <authorList>
            <person name="Alam M."/>
            <person name="Haque M.S."/>
            <person name="Islam M.S."/>
            <person name="Emdad E.M."/>
            <person name="Islam M.M."/>
            <person name="Ahmed B."/>
            <person name="Halim A."/>
            <person name="Hossen Q.M.M."/>
            <person name="Hossain M.Z."/>
            <person name="Ahmed R."/>
            <person name="Khan M.M."/>
            <person name="Islam R."/>
            <person name="Rashid M.M."/>
            <person name="Khan S.A."/>
            <person name="Rahman M.S."/>
            <person name="Alam M."/>
        </authorList>
    </citation>
    <scope>NUCLEOTIDE SEQUENCE [LARGE SCALE GENOMIC DNA]</scope>
    <source>
        <strain evidence="2">cv. CVL-1</strain>
        <tissue evidence="1">Whole seedling</tissue>
    </source>
</reference>
<name>A0A1R3GVN9_COCAP</name>
<dbReference type="Proteomes" id="UP000188268">
    <property type="component" value="Unassembled WGS sequence"/>
</dbReference>
<keyword evidence="2" id="KW-1185">Reference proteome</keyword>
<evidence type="ECO:0000313" key="1">
    <source>
        <dbReference type="EMBL" id="OMO62185.1"/>
    </source>
</evidence>
<evidence type="ECO:0000313" key="2">
    <source>
        <dbReference type="Proteomes" id="UP000188268"/>
    </source>
</evidence>
<dbReference type="AlphaFoldDB" id="A0A1R3GVN9"/>
<sequence>IPSHLTPIPFQFSGVLFSGYDPLLMIQELASLMVVYNANKFATLVTKEMGPKLALTITNISLKDIQTRYQLNR</sequence>
<gene>
    <name evidence="1" type="ORF">CCACVL1_22973</name>
</gene>
<organism evidence="1 2">
    <name type="scientific">Corchorus capsularis</name>
    <name type="common">Jute</name>
    <dbReference type="NCBI Taxonomy" id="210143"/>
    <lineage>
        <taxon>Eukaryota</taxon>
        <taxon>Viridiplantae</taxon>
        <taxon>Streptophyta</taxon>
        <taxon>Embryophyta</taxon>
        <taxon>Tracheophyta</taxon>
        <taxon>Spermatophyta</taxon>
        <taxon>Magnoliopsida</taxon>
        <taxon>eudicotyledons</taxon>
        <taxon>Gunneridae</taxon>
        <taxon>Pentapetalae</taxon>
        <taxon>rosids</taxon>
        <taxon>malvids</taxon>
        <taxon>Malvales</taxon>
        <taxon>Malvaceae</taxon>
        <taxon>Grewioideae</taxon>
        <taxon>Apeibeae</taxon>
        <taxon>Corchorus</taxon>
    </lineage>
</organism>
<proteinExistence type="predicted"/>
<feature type="non-terminal residue" evidence="1">
    <location>
        <position position="1"/>
    </location>
</feature>
<dbReference type="Gramene" id="OMO62185">
    <property type="protein sequence ID" value="OMO62185"/>
    <property type="gene ID" value="CCACVL1_22973"/>
</dbReference>
<comment type="caution">
    <text evidence="1">The sequence shown here is derived from an EMBL/GenBank/DDBJ whole genome shotgun (WGS) entry which is preliminary data.</text>
</comment>
<accession>A0A1R3GVN9</accession>
<dbReference type="EMBL" id="AWWV01013305">
    <property type="protein sequence ID" value="OMO62185.1"/>
    <property type="molecule type" value="Genomic_DNA"/>
</dbReference>
<protein>
    <submittedName>
        <fullName evidence="1">Uncharacterized protein</fullName>
    </submittedName>
</protein>